<keyword evidence="4" id="KW-1185">Reference proteome</keyword>
<protein>
    <recommendedName>
        <fullName evidence="5">HTH cro/C1-type domain-containing protein</fullName>
    </recommendedName>
</protein>
<reference evidence="4" key="2">
    <citation type="journal article" date="2019" name="Int. J. Syst. Evol. Microbiol.">
        <title>The Global Catalogue of Microorganisms (GCM) 10K type strain sequencing project: providing services to taxonomists for standard genome sequencing and annotation.</title>
        <authorList>
            <consortium name="The Broad Institute Genomics Platform"/>
            <consortium name="The Broad Institute Genome Sequencing Center for Infectious Disease"/>
            <person name="Wu L."/>
            <person name="Ma J."/>
        </authorList>
    </citation>
    <scope>NUCLEOTIDE SEQUENCE [LARGE SCALE GENOMIC DNA]</scope>
    <source>
        <strain evidence="4">NBRC 107710</strain>
    </source>
</reference>
<comment type="caution">
    <text evidence="2">The sequence shown here is derived from an EMBL/GenBank/DDBJ whole genome shotgun (WGS) entry which is preliminary data.</text>
</comment>
<dbReference type="InterPro" id="IPR010982">
    <property type="entry name" value="Lambda_DNA-bd_dom_sf"/>
</dbReference>
<organism evidence="2 3">
    <name type="scientific">Methylobacterium brachythecii</name>
    <dbReference type="NCBI Taxonomy" id="1176177"/>
    <lineage>
        <taxon>Bacteria</taxon>
        <taxon>Pseudomonadati</taxon>
        <taxon>Pseudomonadota</taxon>
        <taxon>Alphaproteobacteria</taxon>
        <taxon>Hyphomicrobiales</taxon>
        <taxon>Methylobacteriaceae</taxon>
        <taxon>Methylobacterium</taxon>
    </lineage>
</organism>
<dbReference type="Proteomes" id="UP001156881">
    <property type="component" value="Unassembled WGS sequence"/>
</dbReference>
<name>A0A7W6AKR8_9HYPH</name>
<dbReference type="AlphaFoldDB" id="A0A7W6AKR8"/>
<dbReference type="EMBL" id="BSPG01000006">
    <property type="protein sequence ID" value="GLS43631.1"/>
    <property type="molecule type" value="Genomic_DNA"/>
</dbReference>
<evidence type="ECO:0008006" key="5">
    <source>
        <dbReference type="Google" id="ProtNLM"/>
    </source>
</evidence>
<dbReference type="Proteomes" id="UP000517759">
    <property type="component" value="Unassembled WGS sequence"/>
</dbReference>
<dbReference type="GO" id="GO:0003677">
    <property type="term" value="F:DNA binding"/>
    <property type="evidence" value="ECO:0007669"/>
    <property type="project" value="InterPro"/>
</dbReference>
<evidence type="ECO:0000313" key="4">
    <source>
        <dbReference type="Proteomes" id="UP001156881"/>
    </source>
</evidence>
<dbReference type="EMBL" id="JACIDN010000007">
    <property type="protein sequence ID" value="MBB3904438.1"/>
    <property type="molecule type" value="Genomic_DNA"/>
</dbReference>
<evidence type="ECO:0000313" key="2">
    <source>
        <dbReference type="EMBL" id="MBB3904438.1"/>
    </source>
</evidence>
<gene>
    <name evidence="1" type="ORF">GCM10007884_16160</name>
    <name evidence="2" type="ORF">GGR33_003957</name>
</gene>
<dbReference type="SUPFAM" id="SSF47413">
    <property type="entry name" value="lambda repressor-like DNA-binding domains"/>
    <property type="match status" value="1"/>
</dbReference>
<proteinExistence type="predicted"/>
<evidence type="ECO:0000313" key="1">
    <source>
        <dbReference type="EMBL" id="GLS43631.1"/>
    </source>
</evidence>
<accession>A0A7W6AKR8</accession>
<reference evidence="1" key="1">
    <citation type="journal article" date="2014" name="Int. J. Syst. Evol. Microbiol.">
        <title>Complete genome of a new Firmicutes species belonging to the dominant human colonic microbiota ('Ruminococcus bicirculans') reveals two chromosomes and a selective capacity to utilize plant glucans.</title>
        <authorList>
            <consortium name="NISC Comparative Sequencing Program"/>
            <person name="Wegmann U."/>
            <person name="Louis P."/>
            <person name="Goesmann A."/>
            <person name="Henrissat B."/>
            <person name="Duncan S.H."/>
            <person name="Flint H.J."/>
        </authorList>
    </citation>
    <scope>NUCLEOTIDE SEQUENCE</scope>
    <source>
        <strain evidence="1">NBRC 107710</strain>
    </source>
</reference>
<sequence>MKSYRFSIGARSQGVGRFIGQVRSELTNALQEERAASSASVQAIADKLQVQRSAINRQLAGLQHLTLRTVAELAWALDREIVFEVRRPQAFAGQNNLADVSTLASPAPLTMSATYSPATTLPPARQIHVQPRQMHRKSASA</sequence>
<reference evidence="1" key="4">
    <citation type="submission" date="2023-01" db="EMBL/GenBank/DDBJ databases">
        <title>Draft genome sequence of Methylobacterium brachythecii strain NBRC 107710.</title>
        <authorList>
            <person name="Sun Q."/>
            <person name="Mori K."/>
        </authorList>
    </citation>
    <scope>NUCLEOTIDE SEQUENCE</scope>
    <source>
        <strain evidence="1">NBRC 107710</strain>
    </source>
</reference>
<dbReference type="Gene3D" id="1.10.260.40">
    <property type="entry name" value="lambda repressor-like DNA-binding domains"/>
    <property type="match status" value="1"/>
</dbReference>
<reference evidence="2 3" key="3">
    <citation type="submission" date="2020-08" db="EMBL/GenBank/DDBJ databases">
        <title>Genomic Encyclopedia of Type Strains, Phase IV (KMG-IV): sequencing the most valuable type-strain genomes for metagenomic binning, comparative biology and taxonomic classification.</title>
        <authorList>
            <person name="Goeker M."/>
        </authorList>
    </citation>
    <scope>NUCLEOTIDE SEQUENCE [LARGE SCALE GENOMIC DNA]</scope>
    <source>
        <strain evidence="2 3">DSM 24105</strain>
    </source>
</reference>
<evidence type="ECO:0000313" key="3">
    <source>
        <dbReference type="Proteomes" id="UP000517759"/>
    </source>
</evidence>
<dbReference type="RefSeq" id="WP_183508264.1">
    <property type="nucleotide sequence ID" value="NZ_BSPG01000006.1"/>
</dbReference>